<dbReference type="InParanoid" id="D8RP96"/>
<dbReference type="InterPro" id="IPR022830">
    <property type="entry name" value="Indigdn_synthA-like"/>
</dbReference>
<gene>
    <name evidence="6" type="ORF">SELMODRAFT_413380</name>
</gene>
<proteinExistence type="predicted"/>
<keyword evidence="3" id="KW-0464">Manganese</keyword>
<keyword evidence="2" id="KW-0378">Hydrolase</keyword>
<accession>D8RP96</accession>
<dbReference type="GO" id="GO:0004730">
    <property type="term" value="F:pseudouridylate synthase activity"/>
    <property type="evidence" value="ECO:0007669"/>
    <property type="project" value="InterPro"/>
</dbReference>
<dbReference type="STRING" id="88036.D8RP96"/>
<dbReference type="Pfam" id="PF04227">
    <property type="entry name" value="Indigoidine_A"/>
    <property type="match status" value="1"/>
</dbReference>
<keyword evidence="5" id="KW-0326">Glycosidase</keyword>
<keyword evidence="7" id="KW-1185">Reference proteome</keyword>
<evidence type="ECO:0000256" key="5">
    <source>
        <dbReference type="ARBA" id="ARBA00023295"/>
    </source>
</evidence>
<dbReference type="PANTHER" id="PTHR42909:SF1">
    <property type="entry name" value="CARBOHYDRATE KINASE PFKB DOMAIN-CONTAINING PROTEIN"/>
    <property type="match status" value="1"/>
</dbReference>
<sequence length="189" mass="20636">MDVSSDLTERTVVSYSTDEFPACFTPNSGCKAPCRADSVEECADIIEHAAAAKNVESALHEAENISVTSLLVFLVKNNALVGAKIATALTTTSLNRLDTRPRLVEMSSTKHAFNRLYFPRHVASGNGQNTTAVNARHGKTDLLESEVETININTWATSSVFLTRNFLPGSHTANPLLPFEPRSRRSFLL</sequence>
<dbReference type="HOGENOM" id="CLU_1436691_0_0_1"/>
<dbReference type="PANTHER" id="PTHR42909">
    <property type="entry name" value="ZGC:136858"/>
    <property type="match status" value="1"/>
</dbReference>
<dbReference type="InterPro" id="IPR007342">
    <property type="entry name" value="PsuG"/>
</dbReference>
<dbReference type="Gene3D" id="3.40.1790.10">
    <property type="entry name" value="Indigoidine synthase domain"/>
    <property type="match status" value="1"/>
</dbReference>
<name>D8RP96_SELML</name>
<evidence type="ECO:0000313" key="7">
    <source>
        <dbReference type="Proteomes" id="UP000001514"/>
    </source>
</evidence>
<dbReference type="GO" id="GO:0046872">
    <property type="term" value="F:metal ion binding"/>
    <property type="evidence" value="ECO:0007669"/>
    <property type="project" value="UniProtKB-KW"/>
</dbReference>
<dbReference type="KEGG" id="smo:SELMODRAFT_413380"/>
<reference evidence="6 7" key="1">
    <citation type="journal article" date="2011" name="Science">
        <title>The Selaginella genome identifies genetic changes associated with the evolution of vascular plants.</title>
        <authorList>
            <person name="Banks J.A."/>
            <person name="Nishiyama T."/>
            <person name="Hasebe M."/>
            <person name="Bowman J.L."/>
            <person name="Gribskov M."/>
            <person name="dePamphilis C."/>
            <person name="Albert V.A."/>
            <person name="Aono N."/>
            <person name="Aoyama T."/>
            <person name="Ambrose B.A."/>
            <person name="Ashton N.W."/>
            <person name="Axtell M.J."/>
            <person name="Barker E."/>
            <person name="Barker M.S."/>
            <person name="Bennetzen J.L."/>
            <person name="Bonawitz N.D."/>
            <person name="Chapple C."/>
            <person name="Cheng C."/>
            <person name="Correa L.G."/>
            <person name="Dacre M."/>
            <person name="DeBarry J."/>
            <person name="Dreyer I."/>
            <person name="Elias M."/>
            <person name="Engstrom E.M."/>
            <person name="Estelle M."/>
            <person name="Feng L."/>
            <person name="Finet C."/>
            <person name="Floyd S.K."/>
            <person name="Frommer W.B."/>
            <person name="Fujita T."/>
            <person name="Gramzow L."/>
            <person name="Gutensohn M."/>
            <person name="Harholt J."/>
            <person name="Hattori M."/>
            <person name="Heyl A."/>
            <person name="Hirai T."/>
            <person name="Hiwatashi Y."/>
            <person name="Ishikawa M."/>
            <person name="Iwata M."/>
            <person name="Karol K.G."/>
            <person name="Koehler B."/>
            <person name="Kolukisaoglu U."/>
            <person name="Kubo M."/>
            <person name="Kurata T."/>
            <person name="Lalonde S."/>
            <person name="Li K."/>
            <person name="Li Y."/>
            <person name="Litt A."/>
            <person name="Lyons E."/>
            <person name="Manning G."/>
            <person name="Maruyama T."/>
            <person name="Michael T.P."/>
            <person name="Mikami K."/>
            <person name="Miyazaki S."/>
            <person name="Morinaga S."/>
            <person name="Murata T."/>
            <person name="Mueller-Roeber B."/>
            <person name="Nelson D.R."/>
            <person name="Obara M."/>
            <person name="Oguri Y."/>
            <person name="Olmstead R.G."/>
            <person name="Onodera N."/>
            <person name="Petersen B.L."/>
            <person name="Pils B."/>
            <person name="Prigge M."/>
            <person name="Rensing S.A."/>
            <person name="Riano-Pachon D.M."/>
            <person name="Roberts A.W."/>
            <person name="Sato Y."/>
            <person name="Scheller H.V."/>
            <person name="Schulz B."/>
            <person name="Schulz C."/>
            <person name="Shakirov E.V."/>
            <person name="Shibagaki N."/>
            <person name="Shinohara N."/>
            <person name="Shippen D.E."/>
            <person name="Soerensen I."/>
            <person name="Sotooka R."/>
            <person name="Sugimoto N."/>
            <person name="Sugita M."/>
            <person name="Sumikawa N."/>
            <person name="Tanurdzic M."/>
            <person name="Theissen G."/>
            <person name="Ulvskov P."/>
            <person name="Wakazuki S."/>
            <person name="Weng J.K."/>
            <person name="Willats W.W."/>
            <person name="Wipf D."/>
            <person name="Wolf P.G."/>
            <person name="Yang L."/>
            <person name="Zimmer A.D."/>
            <person name="Zhu Q."/>
            <person name="Mitros T."/>
            <person name="Hellsten U."/>
            <person name="Loque D."/>
            <person name="Otillar R."/>
            <person name="Salamov A."/>
            <person name="Schmutz J."/>
            <person name="Shapiro H."/>
            <person name="Lindquist E."/>
            <person name="Lucas S."/>
            <person name="Rokhsar D."/>
            <person name="Grigoriev I.V."/>
        </authorList>
    </citation>
    <scope>NUCLEOTIDE SEQUENCE [LARGE SCALE GENOMIC DNA]</scope>
</reference>
<dbReference type="Gramene" id="EFJ26222">
    <property type="protein sequence ID" value="EFJ26222"/>
    <property type="gene ID" value="SELMODRAFT_413380"/>
</dbReference>
<evidence type="ECO:0000256" key="1">
    <source>
        <dbReference type="ARBA" id="ARBA00022723"/>
    </source>
</evidence>
<dbReference type="SUPFAM" id="SSF110581">
    <property type="entry name" value="Indigoidine synthase A-like"/>
    <property type="match status" value="1"/>
</dbReference>
<organism evidence="7">
    <name type="scientific">Selaginella moellendorffii</name>
    <name type="common">Spikemoss</name>
    <dbReference type="NCBI Taxonomy" id="88036"/>
    <lineage>
        <taxon>Eukaryota</taxon>
        <taxon>Viridiplantae</taxon>
        <taxon>Streptophyta</taxon>
        <taxon>Embryophyta</taxon>
        <taxon>Tracheophyta</taxon>
        <taxon>Lycopodiopsida</taxon>
        <taxon>Selaginellales</taxon>
        <taxon>Selaginellaceae</taxon>
        <taxon>Selaginella</taxon>
    </lineage>
</organism>
<evidence type="ECO:0000256" key="4">
    <source>
        <dbReference type="ARBA" id="ARBA00023239"/>
    </source>
</evidence>
<keyword evidence="4" id="KW-0456">Lyase</keyword>
<dbReference type="GO" id="GO:0016798">
    <property type="term" value="F:hydrolase activity, acting on glycosyl bonds"/>
    <property type="evidence" value="ECO:0007669"/>
    <property type="project" value="UniProtKB-KW"/>
</dbReference>
<dbReference type="EMBL" id="GL377585">
    <property type="protein sequence ID" value="EFJ26222.1"/>
    <property type="molecule type" value="Genomic_DNA"/>
</dbReference>
<dbReference type="AlphaFoldDB" id="D8RP96"/>
<evidence type="ECO:0000256" key="2">
    <source>
        <dbReference type="ARBA" id="ARBA00022801"/>
    </source>
</evidence>
<evidence type="ECO:0000313" key="6">
    <source>
        <dbReference type="EMBL" id="EFJ26222.1"/>
    </source>
</evidence>
<evidence type="ECO:0000256" key="3">
    <source>
        <dbReference type="ARBA" id="ARBA00023211"/>
    </source>
</evidence>
<keyword evidence="1" id="KW-0479">Metal-binding</keyword>
<dbReference type="Proteomes" id="UP000001514">
    <property type="component" value="Unassembled WGS sequence"/>
</dbReference>
<protein>
    <submittedName>
        <fullName evidence="6">Uncharacterized protein</fullName>
    </submittedName>
</protein>